<dbReference type="InterPro" id="IPR056423">
    <property type="entry name" value="BACK_BPM_SPOP"/>
</dbReference>
<organism evidence="8 9">
    <name type="scientific">Denticeps clupeoides</name>
    <name type="common">denticle herring</name>
    <dbReference type="NCBI Taxonomy" id="299321"/>
    <lineage>
        <taxon>Eukaryota</taxon>
        <taxon>Metazoa</taxon>
        <taxon>Chordata</taxon>
        <taxon>Craniata</taxon>
        <taxon>Vertebrata</taxon>
        <taxon>Euteleostomi</taxon>
        <taxon>Actinopterygii</taxon>
        <taxon>Neopterygii</taxon>
        <taxon>Teleostei</taxon>
        <taxon>Clupei</taxon>
        <taxon>Clupeiformes</taxon>
        <taxon>Denticipitoidei</taxon>
        <taxon>Denticipitidae</taxon>
        <taxon>Denticeps</taxon>
    </lineage>
</organism>
<proteinExistence type="inferred from homology"/>
<dbReference type="Gene3D" id="2.60.210.10">
    <property type="entry name" value="Apoptosis, Tumor Necrosis Factor Receptor Associated Protein 2, Chain A"/>
    <property type="match status" value="1"/>
</dbReference>
<feature type="domain" description="MATH" evidence="7">
    <location>
        <begin position="14"/>
        <end position="141"/>
    </location>
</feature>
<reference evidence="8 9" key="1">
    <citation type="submission" date="2020-06" db="EMBL/GenBank/DDBJ databases">
        <authorList>
            <consortium name="Wellcome Sanger Institute Data Sharing"/>
        </authorList>
    </citation>
    <scope>NUCLEOTIDE SEQUENCE [LARGE SCALE GENOMIC DNA]</scope>
</reference>
<dbReference type="PROSITE" id="PS50144">
    <property type="entry name" value="MATH"/>
    <property type="match status" value="1"/>
</dbReference>
<dbReference type="Ensembl" id="ENSDCDT00010047029.1">
    <property type="protein sequence ID" value="ENSDCDP00010037454.1"/>
    <property type="gene ID" value="ENSDCDG00010024421.1"/>
</dbReference>
<comment type="subcellular location">
    <subcellularLocation>
        <location evidence="1">Nucleus</location>
    </subcellularLocation>
</comment>
<dbReference type="Gene3D" id="6.20.250.50">
    <property type="match status" value="1"/>
</dbReference>
<dbReference type="AlphaFoldDB" id="A0AAY4CXH4"/>
<sequence length="346" mass="39071">MSSSRCYSLIQRVTVGRMWTIEDVGSMEFMSGEELFCRIIEGQSNELEWNLQLFPNGVDNSCQGWMSLFLSLVKGPETGVQVKGKMSIVNSDCRDLVVGHFHKMLHPGERYGFRQFKRWVDVVDEDYGHLQDGNLHIACKMNVLLDSVNTMRQNVLVPKCSMQADFRKLLEDPLFSDCSLWAAGEEIKAHKAILSARCPVFKAMFSQDMKERRTNRFDIHDMDPEVLKEIVYFIYTGDAPNLPEMASKVIAAADMYLLETLKAKCEEALCSSLSVENAAELLILGDLHRAHQLRTDAISFINSNASEVLKTSGWKTLVASHPKLMVDLFCSMSSPGKPPTKRLRCS</sequence>
<dbReference type="Pfam" id="PF22486">
    <property type="entry name" value="MATH_2"/>
    <property type="match status" value="1"/>
</dbReference>
<dbReference type="GeneTree" id="ENSGT00940000154376"/>
<dbReference type="SMART" id="SM00225">
    <property type="entry name" value="BTB"/>
    <property type="match status" value="1"/>
</dbReference>
<dbReference type="Proteomes" id="UP000694580">
    <property type="component" value="Chromosome 19"/>
</dbReference>
<evidence type="ECO:0000256" key="3">
    <source>
        <dbReference type="ARBA" id="ARBA00010846"/>
    </source>
</evidence>
<dbReference type="SUPFAM" id="SSF54695">
    <property type="entry name" value="POZ domain"/>
    <property type="match status" value="1"/>
</dbReference>
<dbReference type="InterPro" id="IPR000210">
    <property type="entry name" value="BTB/POZ_dom"/>
</dbReference>
<dbReference type="InterPro" id="IPR008974">
    <property type="entry name" value="TRAF-like"/>
</dbReference>
<dbReference type="Pfam" id="PF00651">
    <property type="entry name" value="BTB"/>
    <property type="match status" value="1"/>
</dbReference>
<evidence type="ECO:0000256" key="2">
    <source>
        <dbReference type="ARBA" id="ARBA00004906"/>
    </source>
</evidence>
<dbReference type="InterPro" id="IPR002083">
    <property type="entry name" value="MATH/TRAF_dom"/>
</dbReference>
<reference evidence="8" key="2">
    <citation type="submission" date="2025-08" db="UniProtKB">
        <authorList>
            <consortium name="Ensembl"/>
        </authorList>
    </citation>
    <scope>IDENTIFICATION</scope>
</reference>
<comment type="similarity">
    <text evidence="3">Belongs to the Tdpoz family.</text>
</comment>
<feature type="domain" description="BTB" evidence="6">
    <location>
        <begin position="176"/>
        <end position="238"/>
    </location>
</feature>
<reference evidence="8" key="3">
    <citation type="submission" date="2025-09" db="UniProtKB">
        <authorList>
            <consortium name="Ensembl"/>
        </authorList>
    </citation>
    <scope>IDENTIFICATION</scope>
</reference>
<dbReference type="Gene3D" id="3.30.710.10">
    <property type="entry name" value="Potassium Channel Kv1.1, Chain A"/>
    <property type="match status" value="1"/>
</dbReference>
<evidence type="ECO:0000259" key="6">
    <source>
        <dbReference type="PROSITE" id="PS50097"/>
    </source>
</evidence>
<dbReference type="SUPFAM" id="SSF49599">
    <property type="entry name" value="TRAF domain-like"/>
    <property type="match status" value="1"/>
</dbReference>
<evidence type="ECO:0000313" key="9">
    <source>
        <dbReference type="Proteomes" id="UP000694580"/>
    </source>
</evidence>
<dbReference type="PANTHER" id="PTHR24413">
    <property type="entry name" value="SPECKLE-TYPE POZ PROTEIN"/>
    <property type="match status" value="1"/>
</dbReference>
<keyword evidence="9" id="KW-1185">Reference proteome</keyword>
<dbReference type="GO" id="GO:0005634">
    <property type="term" value="C:nucleus"/>
    <property type="evidence" value="ECO:0007669"/>
    <property type="project" value="UniProtKB-SubCell"/>
</dbReference>
<accession>A0AAY4CXH4</accession>
<evidence type="ECO:0000313" key="8">
    <source>
        <dbReference type="Ensembl" id="ENSDCDP00010037454.1"/>
    </source>
</evidence>
<dbReference type="GO" id="GO:0030163">
    <property type="term" value="P:protein catabolic process"/>
    <property type="evidence" value="ECO:0007669"/>
    <property type="project" value="UniProtKB-ARBA"/>
</dbReference>
<evidence type="ECO:0000259" key="7">
    <source>
        <dbReference type="PROSITE" id="PS50144"/>
    </source>
</evidence>
<protein>
    <submittedName>
        <fullName evidence="8">Uncharacterized protein</fullName>
    </submittedName>
</protein>
<evidence type="ECO:0000256" key="1">
    <source>
        <dbReference type="ARBA" id="ARBA00004123"/>
    </source>
</evidence>
<gene>
    <name evidence="8" type="primary">SPOP</name>
</gene>
<dbReference type="PROSITE" id="PS50097">
    <property type="entry name" value="BTB"/>
    <property type="match status" value="1"/>
</dbReference>
<evidence type="ECO:0000256" key="4">
    <source>
        <dbReference type="ARBA" id="ARBA00022786"/>
    </source>
</evidence>
<dbReference type="FunFam" id="3.30.710.10:FF:000159">
    <property type="entry name" value="Speckle-type POZ protein B"/>
    <property type="match status" value="1"/>
</dbReference>
<comment type="pathway">
    <text evidence="2">Protein modification; protein ubiquitination.</text>
</comment>
<dbReference type="Pfam" id="PF24570">
    <property type="entry name" value="BACK_BPM_SPOP"/>
    <property type="match status" value="1"/>
</dbReference>
<keyword evidence="5" id="KW-0539">Nucleus</keyword>
<dbReference type="Gene3D" id="6.10.250.3030">
    <property type="match status" value="1"/>
</dbReference>
<dbReference type="InterPro" id="IPR011333">
    <property type="entry name" value="SKP1/BTB/POZ_sf"/>
</dbReference>
<evidence type="ECO:0000256" key="5">
    <source>
        <dbReference type="ARBA" id="ARBA00023242"/>
    </source>
</evidence>
<name>A0AAY4CXH4_9TELE</name>
<keyword evidence="4" id="KW-0833">Ubl conjugation pathway</keyword>